<dbReference type="AlphaFoldDB" id="A0A1D9DZT0"/>
<name>A0A1D9DZT0_9MICO</name>
<gene>
    <name evidence="2" type="ORF">A4Z71_05080</name>
</gene>
<evidence type="ECO:0000259" key="1">
    <source>
        <dbReference type="Pfam" id="PF08818"/>
    </source>
</evidence>
<keyword evidence="3" id="KW-1185">Reference proteome</keyword>
<dbReference type="OrthoDB" id="3236524at2"/>
<evidence type="ECO:0000313" key="2">
    <source>
        <dbReference type="EMBL" id="AOY56332.1"/>
    </source>
</evidence>
<dbReference type="Gene3D" id="3.90.1150.200">
    <property type="match status" value="1"/>
</dbReference>
<reference evidence="2 3" key="1">
    <citation type="journal article" date="2016" name="Biochim. Biophys. Acta">
        <title>Photochemical characterization of actinorhodopsin and its functional existence in the natural host.</title>
        <authorList>
            <person name="Nakamura S."/>
            <person name="Kikukawa T."/>
            <person name="Tamogami J."/>
            <person name="Kamiya M."/>
            <person name="Aizawa T."/>
            <person name="Hahn M.W."/>
            <person name="Ihara K."/>
            <person name="Kamo N."/>
            <person name="Demura M."/>
        </authorList>
    </citation>
    <scope>NUCLEOTIDE SEQUENCE [LARGE SCALE GENOMIC DNA]</scope>
    <source>
        <strain evidence="2 3">MWH-Dar1</strain>
    </source>
</reference>
<organism evidence="2 3">
    <name type="scientific">Candidatus Rhodoluna planktonica</name>
    <dbReference type="NCBI Taxonomy" id="535712"/>
    <lineage>
        <taxon>Bacteria</taxon>
        <taxon>Bacillati</taxon>
        <taxon>Actinomycetota</taxon>
        <taxon>Actinomycetes</taxon>
        <taxon>Micrococcales</taxon>
        <taxon>Microbacteriaceae</taxon>
        <taxon>Luna cluster</taxon>
        <taxon>Luna-1 subcluster</taxon>
        <taxon>Rhodoluna</taxon>
    </lineage>
</organism>
<proteinExistence type="predicted"/>
<evidence type="ECO:0000313" key="3">
    <source>
        <dbReference type="Proteomes" id="UP000243784"/>
    </source>
</evidence>
<dbReference type="EMBL" id="CP015208">
    <property type="protein sequence ID" value="AOY56332.1"/>
    <property type="molecule type" value="Genomic_DNA"/>
</dbReference>
<dbReference type="Pfam" id="PF08818">
    <property type="entry name" value="DUF1801"/>
    <property type="match status" value="1"/>
</dbReference>
<sequence length="119" mass="13369">MNQEVLDYLAAQPTRQRELLQQMHDVAISAIPNTESIISYGIIGFRYQNKVPFFISGWRNHVSIHGGRALGERAKKIIPDIKVVGTTIQIALDRPLSEDQLRAIIATRLEIFDESGGKL</sequence>
<dbReference type="SUPFAM" id="SSF159888">
    <property type="entry name" value="YdhG-like"/>
    <property type="match status" value="1"/>
</dbReference>
<feature type="domain" description="YdhG-like" evidence="1">
    <location>
        <begin position="16"/>
        <end position="108"/>
    </location>
</feature>
<dbReference type="KEGG" id="rpla:A4Z71_05080"/>
<dbReference type="Proteomes" id="UP000243784">
    <property type="component" value="Chromosome"/>
</dbReference>
<accession>A0A1D9DZT0</accession>
<dbReference type="RefSeq" id="WP_070954837.1">
    <property type="nucleotide sequence ID" value="NZ_CP015208.1"/>
</dbReference>
<dbReference type="STRING" id="535712.A4Z71_05080"/>
<protein>
    <recommendedName>
        <fullName evidence="1">YdhG-like domain-containing protein</fullName>
    </recommendedName>
</protein>
<dbReference type="InterPro" id="IPR014922">
    <property type="entry name" value="YdhG-like"/>
</dbReference>